<reference evidence="4 5" key="1">
    <citation type="journal article" date="2022" name="Nat. Plants">
        <title>Genomes of leafy and leafless Platanthera orchids illuminate the evolution of mycoheterotrophy.</title>
        <authorList>
            <person name="Li M.H."/>
            <person name="Liu K.W."/>
            <person name="Li Z."/>
            <person name="Lu H.C."/>
            <person name="Ye Q.L."/>
            <person name="Zhang D."/>
            <person name="Wang J.Y."/>
            <person name="Li Y.F."/>
            <person name="Zhong Z.M."/>
            <person name="Liu X."/>
            <person name="Yu X."/>
            <person name="Liu D.K."/>
            <person name="Tu X.D."/>
            <person name="Liu B."/>
            <person name="Hao Y."/>
            <person name="Liao X.Y."/>
            <person name="Jiang Y.T."/>
            <person name="Sun W.H."/>
            <person name="Chen J."/>
            <person name="Chen Y.Q."/>
            <person name="Ai Y."/>
            <person name="Zhai J.W."/>
            <person name="Wu S.S."/>
            <person name="Zhou Z."/>
            <person name="Hsiao Y.Y."/>
            <person name="Wu W.L."/>
            <person name="Chen Y.Y."/>
            <person name="Lin Y.F."/>
            <person name="Hsu J.L."/>
            <person name="Li C.Y."/>
            <person name="Wang Z.W."/>
            <person name="Zhao X."/>
            <person name="Zhong W.Y."/>
            <person name="Ma X.K."/>
            <person name="Ma L."/>
            <person name="Huang J."/>
            <person name="Chen G.Z."/>
            <person name="Huang M.Z."/>
            <person name="Huang L."/>
            <person name="Peng D.H."/>
            <person name="Luo Y.B."/>
            <person name="Zou S.Q."/>
            <person name="Chen S.P."/>
            <person name="Lan S."/>
            <person name="Tsai W.C."/>
            <person name="Van de Peer Y."/>
            <person name="Liu Z.J."/>
        </authorList>
    </citation>
    <scope>NUCLEOTIDE SEQUENCE [LARGE SCALE GENOMIC DNA]</scope>
    <source>
        <strain evidence="4">Lor287</strain>
    </source>
</reference>
<comment type="caution">
    <text evidence="4">The sequence shown here is derived from an EMBL/GenBank/DDBJ whole genome shotgun (WGS) entry which is preliminary data.</text>
</comment>
<evidence type="ECO:0000313" key="5">
    <source>
        <dbReference type="Proteomes" id="UP001418222"/>
    </source>
</evidence>
<name>A0AAP0BQN6_9ASPA</name>
<dbReference type="PANTHER" id="PTHR33155">
    <property type="entry name" value="FANTASTIC FOUR-LIKE PROTEIN (DUF3049)"/>
    <property type="match status" value="1"/>
</dbReference>
<dbReference type="InterPro" id="IPR046431">
    <property type="entry name" value="FAF_dom"/>
</dbReference>
<evidence type="ECO:0000256" key="1">
    <source>
        <dbReference type="ARBA" id="ARBA00008690"/>
    </source>
</evidence>
<dbReference type="InterPro" id="IPR021410">
    <property type="entry name" value="FAF"/>
</dbReference>
<evidence type="ECO:0000256" key="2">
    <source>
        <dbReference type="SAM" id="MobiDB-lite"/>
    </source>
</evidence>
<protein>
    <recommendedName>
        <fullName evidence="3">FAF domain-containing protein</fullName>
    </recommendedName>
</protein>
<dbReference type="AlphaFoldDB" id="A0AAP0BQN6"/>
<evidence type="ECO:0000259" key="3">
    <source>
        <dbReference type="Pfam" id="PF11250"/>
    </source>
</evidence>
<evidence type="ECO:0000313" key="4">
    <source>
        <dbReference type="EMBL" id="KAK8947422.1"/>
    </source>
</evidence>
<sequence length="262" mass="29468">MISFCKGCLHSALVFLCSDDRPHPPHRRRDVFRPPYRRGLHLLADDFPKQPHVVQSTAVGPASVRVKQEDPGAWGLHEAAPCRGIGSCTEGLGSESCDSGIEIDAGDETAVKIGRRATRWPSWKSAEMRFPPPLPWMLGSGRRRSRFLKADRRDGRVILTEIQIDPPPEMLRAIRTEGRLRLELIGSEREDSPEENDLQTITEEESPEALDNESEISLEEEPAENEERWTPTVRVEGQRCLDTVGGDGSSPLWWSHRFVTMA</sequence>
<accession>A0AAP0BQN6</accession>
<feature type="compositionally biased region" description="Acidic residues" evidence="2">
    <location>
        <begin position="191"/>
        <end position="224"/>
    </location>
</feature>
<dbReference type="Pfam" id="PF11250">
    <property type="entry name" value="FAF"/>
    <property type="match status" value="1"/>
</dbReference>
<feature type="domain" description="FAF" evidence="3">
    <location>
        <begin position="129"/>
        <end position="184"/>
    </location>
</feature>
<gene>
    <name evidence="4" type="ORF">KSP39_PZI007319</name>
</gene>
<comment type="similarity">
    <text evidence="1">Belongs to the fantastic four family.</text>
</comment>
<dbReference type="PANTHER" id="PTHR33155:SF27">
    <property type="entry name" value="FANTASTIC FOUR-LIKE PROTEIN (DUF3049)"/>
    <property type="match status" value="1"/>
</dbReference>
<dbReference type="Proteomes" id="UP001418222">
    <property type="component" value="Unassembled WGS sequence"/>
</dbReference>
<proteinExistence type="inferred from homology"/>
<dbReference type="EMBL" id="JBBWWQ010000005">
    <property type="protein sequence ID" value="KAK8947422.1"/>
    <property type="molecule type" value="Genomic_DNA"/>
</dbReference>
<keyword evidence="5" id="KW-1185">Reference proteome</keyword>
<feature type="region of interest" description="Disordered" evidence="2">
    <location>
        <begin position="187"/>
        <end position="234"/>
    </location>
</feature>
<organism evidence="4 5">
    <name type="scientific">Platanthera zijinensis</name>
    <dbReference type="NCBI Taxonomy" id="2320716"/>
    <lineage>
        <taxon>Eukaryota</taxon>
        <taxon>Viridiplantae</taxon>
        <taxon>Streptophyta</taxon>
        <taxon>Embryophyta</taxon>
        <taxon>Tracheophyta</taxon>
        <taxon>Spermatophyta</taxon>
        <taxon>Magnoliopsida</taxon>
        <taxon>Liliopsida</taxon>
        <taxon>Asparagales</taxon>
        <taxon>Orchidaceae</taxon>
        <taxon>Orchidoideae</taxon>
        <taxon>Orchideae</taxon>
        <taxon>Orchidinae</taxon>
        <taxon>Platanthera</taxon>
    </lineage>
</organism>